<proteinExistence type="predicted"/>
<name>A0A068VRD0_PROFF</name>
<dbReference type="EMBL" id="LM676387">
    <property type="protein sequence ID" value="CEP25997.1"/>
    <property type="molecule type" value="Genomic_DNA"/>
</dbReference>
<gene>
    <name evidence="1" type="ORF">PFCIRM138_03475</name>
</gene>
<evidence type="ECO:0008006" key="2">
    <source>
        <dbReference type="Google" id="ProtNLM"/>
    </source>
</evidence>
<dbReference type="PANTHER" id="PTHR40658:SF3">
    <property type="entry name" value="CLBS_DFSB FAMILY FOUR-HELIX BUNDLE PROTEIN"/>
    <property type="match status" value="1"/>
</dbReference>
<dbReference type="InterPro" id="IPR034660">
    <property type="entry name" value="DinB/YfiT-like"/>
</dbReference>
<sequence>MAVPRTKDELLVAIADNYAKLSIDLGRVPASRAREASMPGHVAGTVMSPADLVSYLVGWNEQVLEWFTERQRGVEPDFPARGLGWNQLGELAQRFYADHGELTWPQLLDRLARAEQGLIELVSAHDDTELYGRPWYRTHTAGRMIQFNSSSPYANARRRIRAWLRDQGL</sequence>
<reference evidence="1" key="1">
    <citation type="submission" date="2014-08" db="EMBL/GenBank/DDBJ databases">
        <authorList>
            <person name="Falentin Helene"/>
        </authorList>
    </citation>
    <scope>NUCLEOTIDE SEQUENCE</scope>
</reference>
<dbReference type="GeneID" id="61222210"/>
<protein>
    <recommendedName>
        <fullName evidence="2">PF08020 family protein</fullName>
    </recommendedName>
</protein>
<accession>A0A068VRD0</accession>
<dbReference type="PANTHER" id="PTHR40658">
    <property type="match status" value="1"/>
</dbReference>
<dbReference type="Pfam" id="PF08020">
    <property type="entry name" value="DUF1706"/>
    <property type="match status" value="1"/>
</dbReference>
<dbReference type="Gene3D" id="1.20.120.450">
    <property type="entry name" value="dinb family like domain"/>
    <property type="match status" value="1"/>
</dbReference>
<dbReference type="RefSeq" id="WP_036941102.1">
    <property type="nucleotide sequence ID" value="NZ_HG975478.1"/>
</dbReference>
<organism evidence="1">
    <name type="scientific">Propionibacterium freudenreichii subsp. freudenreichii</name>
    <dbReference type="NCBI Taxonomy" id="66712"/>
    <lineage>
        <taxon>Bacteria</taxon>
        <taxon>Bacillati</taxon>
        <taxon>Actinomycetota</taxon>
        <taxon>Actinomycetes</taxon>
        <taxon>Propionibacteriales</taxon>
        <taxon>Propionibacteriaceae</taxon>
        <taxon>Propionibacterium</taxon>
    </lineage>
</organism>
<dbReference type="InterPro" id="IPR012550">
    <property type="entry name" value="DUF1706"/>
</dbReference>
<dbReference type="AlphaFoldDB" id="A0A068VRD0"/>
<evidence type="ECO:0000313" key="1">
    <source>
        <dbReference type="EMBL" id="CEP25997.1"/>
    </source>
</evidence>